<evidence type="ECO:0000256" key="2">
    <source>
        <dbReference type="ARBA" id="ARBA00022475"/>
    </source>
</evidence>
<keyword evidence="3 8" id="KW-0812">Transmembrane</keyword>
<keyword evidence="4" id="KW-0133">Cell shape</keyword>
<evidence type="ECO:0000256" key="5">
    <source>
        <dbReference type="ARBA" id="ARBA00022984"/>
    </source>
</evidence>
<dbReference type="AlphaFoldDB" id="A0A7L4YJ80"/>
<keyword evidence="5" id="KW-0573">Peptidoglycan synthesis</keyword>
<feature type="transmembrane region" description="Helical" evidence="8">
    <location>
        <begin position="106"/>
        <end position="130"/>
    </location>
</feature>
<dbReference type="GO" id="GO:0034204">
    <property type="term" value="P:lipid translocation"/>
    <property type="evidence" value="ECO:0007669"/>
    <property type="project" value="TreeGrafter"/>
</dbReference>
<dbReference type="PANTHER" id="PTHR47019">
    <property type="entry name" value="LIPID II FLIPPASE MURJ"/>
    <property type="match status" value="1"/>
</dbReference>
<dbReference type="InterPro" id="IPR051050">
    <property type="entry name" value="Lipid_II_flippase_MurJ/MviN"/>
</dbReference>
<dbReference type="GO" id="GO:0005886">
    <property type="term" value="C:plasma membrane"/>
    <property type="evidence" value="ECO:0007669"/>
    <property type="project" value="UniProtKB-SubCell"/>
</dbReference>
<gene>
    <name evidence="9" type="ORF">EK0264_00550</name>
</gene>
<reference evidence="9 10" key="1">
    <citation type="journal article" date="2018" name="Int. J. Syst. Evol. Microbiol.">
        <title>Epidermidibacterium keratini gen. nov., sp. nov., a member of the family Sporichthyaceae, isolated from keratin epidermis.</title>
        <authorList>
            <person name="Lee D.G."/>
            <person name="Trujillo M.E."/>
            <person name="Kang S."/>
            <person name="Nam J.J."/>
            <person name="Kim Y.J."/>
        </authorList>
    </citation>
    <scope>NUCLEOTIDE SEQUENCE [LARGE SCALE GENOMIC DNA]</scope>
    <source>
        <strain evidence="9 10">EPI-7</strain>
    </source>
</reference>
<feature type="transmembrane region" description="Helical" evidence="8">
    <location>
        <begin position="380"/>
        <end position="400"/>
    </location>
</feature>
<evidence type="ECO:0000256" key="1">
    <source>
        <dbReference type="ARBA" id="ARBA00004651"/>
    </source>
</evidence>
<proteinExistence type="predicted"/>
<feature type="transmembrane region" description="Helical" evidence="8">
    <location>
        <begin position="71"/>
        <end position="94"/>
    </location>
</feature>
<comment type="subcellular location">
    <subcellularLocation>
        <location evidence="1">Cell membrane</location>
        <topology evidence="1">Multi-pass membrane protein</topology>
    </subcellularLocation>
</comment>
<keyword evidence="10" id="KW-1185">Reference proteome</keyword>
<dbReference type="EMBL" id="CP047156">
    <property type="protein sequence ID" value="QHB98933.1"/>
    <property type="molecule type" value="Genomic_DNA"/>
</dbReference>
<feature type="transmembrane region" description="Helical" evidence="8">
    <location>
        <begin position="183"/>
        <end position="205"/>
    </location>
</feature>
<organism evidence="9 10">
    <name type="scientific">Epidermidibacterium keratini</name>
    <dbReference type="NCBI Taxonomy" id="1891644"/>
    <lineage>
        <taxon>Bacteria</taxon>
        <taxon>Bacillati</taxon>
        <taxon>Actinomycetota</taxon>
        <taxon>Actinomycetes</taxon>
        <taxon>Sporichthyales</taxon>
        <taxon>Sporichthyaceae</taxon>
        <taxon>Epidermidibacterium</taxon>
    </lineage>
</organism>
<dbReference type="Pfam" id="PF03023">
    <property type="entry name" value="MurJ"/>
    <property type="match status" value="1"/>
</dbReference>
<evidence type="ECO:0000256" key="6">
    <source>
        <dbReference type="ARBA" id="ARBA00022989"/>
    </source>
</evidence>
<dbReference type="KEGG" id="eke:EK0264_00550"/>
<dbReference type="GO" id="GO:0009252">
    <property type="term" value="P:peptidoglycan biosynthetic process"/>
    <property type="evidence" value="ECO:0007669"/>
    <property type="project" value="UniProtKB-KW"/>
</dbReference>
<dbReference type="PANTHER" id="PTHR47019:SF1">
    <property type="entry name" value="LIPID II FLIPPASE MURJ"/>
    <property type="match status" value="1"/>
</dbReference>
<dbReference type="GO" id="GO:0015648">
    <property type="term" value="F:lipid-linked peptidoglycan transporter activity"/>
    <property type="evidence" value="ECO:0007669"/>
    <property type="project" value="TreeGrafter"/>
</dbReference>
<feature type="transmembrane region" description="Helical" evidence="8">
    <location>
        <begin position="150"/>
        <end position="171"/>
    </location>
</feature>
<feature type="transmembrane region" description="Helical" evidence="8">
    <location>
        <begin position="476"/>
        <end position="498"/>
    </location>
</feature>
<dbReference type="OrthoDB" id="4350032at2"/>
<feature type="transmembrane region" description="Helical" evidence="8">
    <location>
        <begin position="303"/>
        <end position="324"/>
    </location>
</feature>
<dbReference type="Proteomes" id="UP000463857">
    <property type="component" value="Chromosome"/>
</dbReference>
<keyword evidence="2" id="KW-1003">Cell membrane</keyword>
<evidence type="ECO:0000256" key="4">
    <source>
        <dbReference type="ARBA" id="ARBA00022960"/>
    </source>
</evidence>
<evidence type="ECO:0000256" key="3">
    <source>
        <dbReference type="ARBA" id="ARBA00022692"/>
    </source>
</evidence>
<feature type="transmembrane region" description="Helical" evidence="8">
    <location>
        <begin position="262"/>
        <end position="283"/>
    </location>
</feature>
<evidence type="ECO:0000313" key="10">
    <source>
        <dbReference type="Proteomes" id="UP000463857"/>
    </source>
</evidence>
<evidence type="ECO:0000313" key="9">
    <source>
        <dbReference type="EMBL" id="QHB98933.1"/>
    </source>
</evidence>
<accession>A0A7L4YJ80</accession>
<dbReference type="InterPro" id="IPR004268">
    <property type="entry name" value="MurJ"/>
</dbReference>
<sequence length="563" mass="57132">MSGPAGSDESAAPSTPAPGAGRAVAKAAAVIALITIAARVVGFGRNVVFANTVGQTCLGETYQTTNTIPNIVFEVVAGGALAGVVVPLVAGYLARERKDDADRVSSALLSWAVLALTPIAVLIAVLARPITAAMLGAGACDGAVDAGASMLRIFAPQIVLYGVGIVLTGILQAHRRFAGPALAPLLSSVVVIAAYLVFAMVAGRGADLGEVSESEQLILSVGTTLGVVALSLSLVVPLLGSGVRLRPTLRFPEESAKRARRMAGSGIVALLGQQAAIATALVLSNQQGVPTGAINVFTYAQTLFFLPWAIAAVPIATSVFPQLSAATARDDRADYARHLIGAHRAILALSAIAIAAIIAAAREIALVFVGRSPGVPSVDALTWGIIGFLIGLVGYSMFALHSRALFALHRSGANAVAAALGWGTVIIASVALAGVFDKDDRVFALSLANSIGVLLFGVLLVVFTAPVARRSAVGQVAGVLAATALGVGIGIAVFAVPLPGWLDAYTNGGIMNALVAGAIRAGVSAVLAAAVLWVVPGSGLRELLRRGRRSQDENDGSVRGRVE</sequence>
<feature type="transmembrane region" description="Helical" evidence="8">
    <location>
        <begin position="345"/>
        <end position="368"/>
    </location>
</feature>
<evidence type="ECO:0000256" key="8">
    <source>
        <dbReference type="SAM" id="Phobius"/>
    </source>
</evidence>
<dbReference type="RefSeq" id="WP_159541918.1">
    <property type="nucleotide sequence ID" value="NZ_CP047156.1"/>
</dbReference>
<dbReference type="GO" id="GO:0008360">
    <property type="term" value="P:regulation of cell shape"/>
    <property type="evidence" value="ECO:0007669"/>
    <property type="project" value="UniProtKB-KW"/>
</dbReference>
<keyword evidence="6 8" id="KW-1133">Transmembrane helix</keyword>
<feature type="transmembrane region" description="Helical" evidence="8">
    <location>
        <begin position="442"/>
        <end position="464"/>
    </location>
</feature>
<evidence type="ECO:0000256" key="7">
    <source>
        <dbReference type="ARBA" id="ARBA00023136"/>
    </source>
</evidence>
<feature type="transmembrane region" description="Helical" evidence="8">
    <location>
        <begin position="510"/>
        <end position="535"/>
    </location>
</feature>
<dbReference type="InParanoid" id="A0A7L4YJ80"/>
<dbReference type="PRINTS" id="PR01806">
    <property type="entry name" value="VIRFACTRMVIN"/>
</dbReference>
<protein>
    <submittedName>
        <fullName evidence="9">Virulence factor MviN</fullName>
    </submittedName>
</protein>
<keyword evidence="7 8" id="KW-0472">Membrane</keyword>
<name>A0A7L4YJ80_9ACTN</name>
<feature type="transmembrane region" description="Helical" evidence="8">
    <location>
        <begin position="217"/>
        <end position="241"/>
    </location>
</feature>
<feature type="transmembrane region" description="Helical" evidence="8">
    <location>
        <begin position="412"/>
        <end position="436"/>
    </location>
</feature>